<protein>
    <submittedName>
        <fullName evidence="2">ESAT-6-like protein</fullName>
    </submittedName>
</protein>
<sequence>MYSRSLSHLFLQPNSELLAAIKDVVAKFKASLDETGIDQDMQRMGNQLKNTWQHLRTGPVNEQIGRLLEKTGDDSERHHHNQQ</sequence>
<dbReference type="Proteomes" id="UP000095283">
    <property type="component" value="Unplaced"/>
</dbReference>
<evidence type="ECO:0000313" key="1">
    <source>
        <dbReference type="Proteomes" id="UP000095283"/>
    </source>
</evidence>
<accession>A0A1I7XPE6</accession>
<dbReference type="WBParaSite" id="Hba_19217">
    <property type="protein sequence ID" value="Hba_19217"/>
    <property type="gene ID" value="Hba_19217"/>
</dbReference>
<proteinExistence type="predicted"/>
<keyword evidence="1" id="KW-1185">Reference proteome</keyword>
<dbReference type="AlphaFoldDB" id="A0A1I7XPE6"/>
<organism evidence="1 2">
    <name type="scientific">Heterorhabditis bacteriophora</name>
    <name type="common">Entomopathogenic nematode worm</name>
    <dbReference type="NCBI Taxonomy" id="37862"/>
    <lineage>
        <taxon>Eukaryota</taxon>
        <taxon>Metazoa</taxon>
        <taxon>Ecdysozoa</taxon>
        <taxon>Nematoda</taxon>
        <taxon>Chromadorea</taxon>
        <taxon>Rhabditida</taxon>
        <taxon>Rhabditina</taxon>
        <taxon>Rhabditomorpha</taxon>
        <taxon>Strongyloidea</taxon>
        <taxon>Heterorhabditidae</taxon>
        <taxon>Heterorhabditis</taxon>
    </lineage>
</organism>
<name>A0A1I7XPE6_HETBA</name>
<evidence type="ECO:0000313" key="2">
    <source>
        <dbReference type="WBParaSite" id="Hba_19217"/>
    </source>
</evidence>
<reference evidence="2" key="1">
    <citation type="submission" date="2016-11" db="UniProtKB">
        <authorList>
            <consortium name="WormBaseParasite"/>
        </authorList>
    </citation>
    <scope>IDENTIFICATION</scope>
</reference>